<dbReference type="EMBL" id="CM035409">
    <property type="protein sequence ID" value="KAH7438204.1"/>
    <property type="molecule type" value="Genomic_DNA"/>
</dbReference>
<feature type="region of interest" description="Disordered" evidence="1">
    <location>
        <begin position="1"/>
        <end position="24"/>
    </location>
</feature>
<comment type="caution">
    <text evidence="2">The sequence shown here is derived from an EMBL/GenBank/DDBJ whole genome shotgun (WGS) entry which is preliminary data.</text>
</comment>
<accession>A0A8T2UXJ9</accession>
<dbReference type="Proteomes" id="UP000825935">
    <property type="component" value="Chromosome 4"/>
</dbReference>
<protein>
    <submittedName>
        <fullName evidence="2">Uncharacterized protein</fullName>
    </submittedName>
</protein>
<proteinExistence type="predicted"/>
<feature type="compositionally biased region" description="Polar residues" evidence="1">
    <location>
        <begin position="13"/>
        <end position="23"/>
    </location>
</feature>
<dbReference type="OrthoDB" id="10493619at2759"/>
<dbReference type="AlphaFoldDB" id="A0A8T2UXJ9"/>
<evidence type="ECO:0000256" key="1">
    <source>
        <dbReference type="SAM" id="MobiDB-lite"/>
    </source>
</evidence>
<evidence type="ECO:0000313" key="2">
    <source>
        <dbReference type="EMBL" id="KAH7438204.1"/>
    </source>
</evidence>
<sequence>MASMLTRGISFRRQGSSGSTWTYNEEGVLVRQTKEGSSASVNGSGAAVGSLSRIHHWQGSGDETESSSLGKKLPISSTSMLLRSKSVGCAPGKLLSETPQLPAKTKKSSLLKWLKKTFVKLKN</sequence>
<reference evidence="2" key="1">
    <citation type="submission" date="2021-08" db="EMBL/GenBank/DDBJ databases">
        <title>WGS assembly of Ceratopteris richardii.</title>
        <authorList>
            <person name="Marchant D.B."/>
            <person name="Chen G."/>
            <person name="Jenkins J."/>
            <person name="Shu S."/>
            <person name="Leebens-Mack J."/>
            <person name="Grimwood J."/>
            <person name="Schmutz J."/>
            <person name="Soltis P."/>
            <person name="Soltis D."/>
            <person name="Chen Z.-H."/>
        </authorList>
    </citation>
    <scope>NUCLEOTIDE SEQUENCE</scope>
    <source>
        <strain evidence="2">Whitten #5841</strain>
        <tissue evidence="2">Leaf</tissue>
    </source>
</reference>
<gene>
    <name evidence="2" type="ORF">KP509_04G005400</name>
</gene>
<organism evidence="2 3">
    <name type="scientific">Ceratopteris richardii</name>
    <name type="common">Triangle waterfern</name>
    <dbReference type="NCBI Taxonomy" id="49495"/>
    <lineage>
        <taxon>Eukaryota</taxon>
        <taxon>Viridiplantae</taxon>
        <taxon>Streptophyta</taxon>
        <taxon>Embryophyta</taxon>
        <taxon>Tracheophyta</taxon>
        <taxon>Polypodiopsida</taxon>
        <taxon>Polypodiidae</taxon>
        <taxon>Polypodiales</taxon>
        <taxon>Pteridineae</taxon>
        <taxon>Pteridaceae</taxon>
        <taxon>Parkerioideae</taxon>
        <taxon>Ceratopteris</taxon>
    </lineage>
</organism>
<evidence type="ECO:0000313" key="3">
    <source>
        <dbReference type="Proteomes" id="UP000825935"/>
    </source>
</evidence>
<name>A0A8T2UXJ9_CERRI</name>
<keyword evidence="3" id="KW-1185">Reference proteome</keyword>